<evidence type="ECO:0000256" key="8">
    <source>
        <dbReference type="ARBA" id="ARBA00013222"/>
    </source>
</evidence>
<evidence type="ECO:0000256" key="2">
    <source>
        <dbReference type="ARBA" id="ARBA00004395"/>
    </source>
</evidence>
<evidence type="ECO:0000256" key="17">
    <source>
        <dbReference type="ARBA" id="ARBA00023004"/>
    </source>
</evidence>
<keyword evidence="19" id="KW-0472">Membrane</keyword>
<dbReference type="SUPFAM" id="SSF54593">
    <property type="entry name" value="Glyoxalase/Bleomycin resistance protein/Dihydroxybiphenyl dioxygenase"/>
    <property type="match status" value="2"/>
</dbReference>
<protein>
    <recommendedName>
        <fullName evidence="9">4-hydroxyphenylpyruvate dioxygenase</fullName>
        <ecNumber evidence="8">1.13.11.27</ecNumber>
    </recommendedName>
    <alternativeName>
        <fullName evidence="21">4-hydroxyphenylpyruvic acid oxidase</fullName>
    </alternativeName>
</protein>
<dbReference type="NCBIfam" id="TIGR01263">
    <property type="entry name" value="4HPPD"/>
    <property type="match status" value="1"/>
</dbReference>
<evidence type="ECO:0000256" key="14">
    <source>
        <dbReference type="ARBA" id="ARBA00022878"/>
    </source>
</evidence>
<evidence type="ECO:0000256" key="23">
    <source>
        <dbReference type="ARBA" id="ARBA00048047"/>
    </source>
</evidence>
<dbReference type="GO" id="GO:0000139">
    <property type="term" value="C:Golgi membrane"/>
    <property type="evidence" value="ECO:0007669"/>
    <property type="project" value="UniProtKB-SubCell"/>
</dbReference>
<comment type="subcellular location">
    <subcellularLocation>
        <location evidence="4">Cytoplasm</location>
    </subcellularLocation>
    <subcellularLocation>
        <location evidence="3">Endoplasmic reticulum membrane</location>
        <topology evidence="3">Peripheral membrane protein</topology>
    </subcellularLocation>
    <subcellularLocation>
        <location evidence="2">Golgi apparatus membrane</location>
        <topology evidence="2">Peripheral membrane protein</topology>
    </subcellularLocation>
</comment>
<evidence type="ECO:0000256" key="13">
    <source>
        <dbReference type="ARBA" id="ARBA00022824"/>
    </source>
</evidence>
<dbReference type="Pfam" id="PF00903">
    <property type="entry name" value="Glyoxalase"/>
    <property type="match status" value="1"/>
</dbReference>
<dbReference type="InterPro" id="IPR004360">
    <property type="entry name" value="Glyas_Fos-R_dOase_dom"/>
</dbReference>
<evidence type="ECO:0000313" key="26">
    <source>
        <dbReference type="Proteomes" id="UP000000707"/>
    </source>
</evidence>
<comment type="catalytic activity">
    <reaction evidence="23">
        <text>3-(4-hydroxyphenyl)pyruvate + O2 = homogentisate + CO2</text>
        <dbReference type="Rhea" id="RHEA:16189"/>
        <dbReference type="ChEBI" id="CHEBI:15379"/>
        <dbReference type="ChEBI" id="CHEBI:16169"/>
        <dbReference type="ChEBI" id="CHEBI:16526"/>
        <dbReference type="ChEBI" id="CHEBI:36242"/>
        <dbReference type="EC" id="1.13.11.27"/>
    </reaction>
    <physiologicalReaction direction="left-to-right" evidence="23">
        <dbReference type="Rhea" id="RHEA:16190"/>
    </physiologicalReaction>
</comment>
<dbReference type="Proteomes" id="UP000000707">
    <property type="component" value="Unassembled WGS sequence"/>
</dbReference>
<evidence type="ECO:0000256" key="20">
    <source>
        <dbReference type="ARBA" id="ARBA00023232"/>
    </source>
</evidence>
<dbReference type="Gene3D" id="3.10.180.10">
    <property type="entry name" value="2,3-Dihydroxybiphenyl 1,2-Dioxygenase, domain 1"/>
    <property type="match status" value="2"/>
</dbReference>
<dbReference type="HOGENOM" id="CLU_034004_3_1_1"/>
<dbReference type="GO" id="GO:0006559">
    <property type="term" value="P:L-phenylalanine catabolic process"/>
    <property type="evidence" value="ECO:0007669"/>
    <property type="project" value="UniProtKB-UniPathway"/>
</dbReference>
<keyword evidence="15 25" id="KW-0223">Dioxygenase</keyword>
<keyword evidence="12" id="KW-0677">Repeat</keyword>
<evidence type="ECO:0000256" key="11">
    <source>
        <dbReference type="ARBA" id="ARBA00022723"/>
    </source>
</evidence>
<evidence type="ECO:0000256" key="6">
    <source>
        <dbReference type="ARBA" id="ARBA00005877"/>
    </source>
</evidence>
<dbReference type="InterPro" id="IPR041735">
    <property type="entry name" value="4OHPhenylPyrv_dOase_C"/>
</dbReference>
<dbReference type="GO" id="GO:0003868">
    <property type="term" value="F:4-hydroxyphenylpyruvate dioxygenase activity"/>
    <property type="evidence" value="ECO:0007669"/>
    <property type="project" value="UniProtKB-EC"/>
</dbReference>
<evidence type="ECO:0000259" key="24">
    <source>
        <dbReference type="PROSITE" id="PS51819"/>
    </source>
</evidence>
<keyword evidence="10" id="KW-0963">Cytoplasm</keyword>
<dbReference type="AlphaFoldDB" id="G3B2C0"/>
<dbReference type="EMBL" id="GL996515">
    <property type="protein sequence ID" value="EGV64639.1"/>
    <property type="molecule type" value="Genomic_DNA"/>
</dbReference>
<dbReference type="CDD" id="cd07250">
    <property type="entry name" value="HPPD_C_like"/>
    <property type="match status" value="1"/>
</dbReference>
<dbReference type="PANTHER" id="PTHR11959:SF1">
    <property type="entry name" value="4-HYDROXYPHENYLPYRUVATE DIOXYGENASE"/>
    <property type="match status" value="1"/>
</dbReference>
<dbReference type="InterPro" id="IPR029068">
    <property type="entry name" value="Glyas_Bleomycin-R_OHBP_Dase"/>
</dbReference>
<keyword evidence="11" id="KW-0479">Metal-binding</keyword>
<dbReference type="EC" id="1.13.11.27" evidence="8"/>
<dbReference type="UniPathway" id="UPA00139">
    <property type="reaction ID" value="UER00362"/>
</dbReference>
<dbReference type="PROSITE" id="PS51819">
    <property type="entry name" value="VOC"/>
    <property type="match status" value="1"/>
</dbReference>
<evidence type="ECO:0000256" key="21">
    <source>
        <dbReference type="ARBA" id="ARBA00029786"/>
    </source>
</evidence>
<comment type="pathway">
    <text evidence="5">Amino-acid degradation; L-phenylalanine degradation; acetoacetate and fumarate from L-phenylalanine: step 3/6.</text>
</comment>
<feature type="domain" description="VOC" evidence="24">
    <location>
        <begin position="300"/>
        <end position="436"/>
    </location>
</feature>
<dbReference type="GO" id="GO:0046872">
    <property type="term" value="F:metal ion binding"/>
    <property type="evidence" value="ECO:0007669"/>
    <property type="project" value="UniProtKB-KW"/>
</dbReference>
<keyword evidence="14" id="KW-0828">Tyrosine catabolism</keyword>
<comment type="subunit">
    <text evidence="7">Homodimer.</text>
</comment>
<accession>G3B2C0</accession>
<sequence length="517" mass="58747">MLEQLPFFPADNRYDPLFDSSVNELLLDGYTNQKTAQDGFLGFHHLKYTTSNAKQIARLFSMSMGFQEIAYRGLETGSRVVSSHVVKNGQIIIEFISPLKACDENPSMLPATYETWSQTTAQILEDKLISINNQMFAMVEKVIGNSLEESLVINEDKKQQILNQIRSTSQYGGMMKLFERLTADVSQYSTLTIHDLMDSFLISNYLTYHGEGVMDMSFEVVDVDRIFDKAVKAGAVVIKTPKVFFDQYGSMKLATVGIPDTDIHHTLVENINYQGSYLPGYIDPVEECADTGNTPVMLYTIDHCVENYSWNQMITQAKLYAKMFGFHKFWSVDDTEIATENSSLNSFVVASSNGKIKMPINEPSEGKMKGQIEEFNDFNGGPGIQHIAMRTFNIIDTVSSMKANGVKFNEISSKYYETLSRRLQHDDIRLIEDFETLRKLNILVDYDVTTRNPKTKVCAYLLQIFTKPLGDRPTIFLEIIQRHHHQGFGKGTFKALYQSIELEQFKRGNLVPSTRTT</sequence>
<evidence type="ECO:0000256" key="1">
    <source>
        <dbReference type="ARBA" id="ARBA00001962"/>
    </source>
</evidence>
<reference evidence="25 26" key="1">
    <citation type="journal article" date="2011" name="Proc. Natl. Acad. Sci. U.S.A.">
        <title>Comparative genomics of xylose-fermenting fungi for enhanced biofuel production.</title>
        <authorList>
            <person name="Wohlbach D.J."/>
            <person name="Kuo A."/>
            <person name="Sato T.K."/>
            <person name="Potts K.M."/>
            <person name="Salamov A.A."/>
            <person name="LaButti K.M."/>
            <person name="Sun H."/>
            <person name="Clum A."/>
            <person name="Pangilinan J.L."/>
            <person name="Lindquist E.A."/>
            <person name="Lucas S."/>
            <person name="Lapidus A."/>
            <person name="Jin M."/>
            <person name="Gunawan C."/>
            <person name="Balan V."/>
            <person name="Dale B.E."/>
            <person name="Jeffries T.W."/>
            <person name="Zinkel R."/>
            <person name="Barry K.W."/>
            <person name="Grigoriev I.V."/>
            <person name="Gasch A.P."/>
        </authorList>
    </citation>
    <scope>NUCLEOTIDE SEQUENCE [LARGE SCALE GENOMIC DNA]</scope>
    <source>
        <strain evidence="26">ATCC 10573 / BCRC 21748 / CBS 615 / JCM 9827 / NBRC 10315 / NRRL Y-1498 / VKM Y-70</strain>
    </source>
</reference>
<evidence type="ECO:0000256" key="19">
    <source>
        <dbReference type="ARBA" id="ARBA00023136"/>
    </source>
</evidence>
<gene>
    <name evidence="25" type="ORF">CANTEDRAFT_120410</name>
</gene>
<evidence type="ECO:0000256" key="5">
    <source>
        <dbReference type="ARBA" id="ARBA00005162"/>
    </source>
</evidence>
<dbReference type="CDD" id="cd08342">
    <property type="entry name" value="HPPD_N_like"/>
    <property type="match status" value="1"/>
</dbReference>
<evidence type="ECO:0000256" key="3">
    <source>
        <dbReference type="ARBA" id="ARBA00004406"/>
    </source>
</evidence>
<evidence type="ECO:0000256" key="10">
    <source>
        <dbReference type="ARBA" id="ARBA00022490"/>
    </source>
</evidence>
<evidence type="ECO:0000256" key="15">
    <source>
        <dbReference type="ARBA" id="ARBA00022964"/>
    </source>
</evidence>
<evidence type="ECO:0000313" key="25">
    <source>
        <dbReference type="EMBL" id="EGV64639.1"/>
    </source>
</evidence>
<evidence type="ECO:0000256" key="4">
    <source>
        <dbReference type="ARBA" id="ARBA00004496"/>
    </source>
</evidence>
<dbReference type="GeneID" id="18248776"/>
<evidence type="ECO:0000256" key="7">
    <source>
        <dbReference type="ARBA" id="ARBA00011738"/>
    </source>
</evidence>
<proteinExistence type="inferred from homology"/>
<comment type="function">
    <text evidence="22">Catalyzes the conversion of 4-hydroxyphenylpyruvic acid to homogentisic acid, one of the steps in tyrosine catabolism.</text>
</comment>
<dbReference type="GO" id="GO:0005789">
    <property type="term" value="C:endoplasmic reticulum membrane"/>
    <property type="evidence" value="ECO:0007669"/>
    <property type="project" value="UniProtKB-SubCell"/>
</dbReference>
<evidence type="ECO:0000256" key="9">
    <source>
        <dbReference type="ARBA" id="ARBA00018452"/>
    </source>
</evidence>
<dbReference type="OrthoDB" id="414569at2759"/>
<dbReference type="FunFam" id="3.10.180.10:FF:000022">
    <property type="entry name" value="4-hydroxyphenylpyruvate dioxygenase"/>
    <property type="match status" value="1"/>
</dbReference>
<dbReference type="InterPro" id="IPR037523">
    <property type="entry name" value="VOC_core"/>
</dbReference>
<comment type="cofactor">
    <cofactor evidence="1">
        <name>Fe cation</name>
        <dbReference type="ChEBI" id="CHEBI:24875"/>
    </cofactor>
</comment>
<keyword evidence="20" id="KW-0585">Phenylalanine catabolism</keyword>
<evidence type="ECO:0000256" key="18">
    <source>
        <dbReference type="ARBA" id="ARBA00023034"/>
    </source>
</evidence>
<evidence type="ECO:0000256" key="22">
    <source>
        <dbReference type="ARBA" id="ARBA00033727"/>
    </source>
</evidence>
<comment type="similarity">
    <text evidence="6">Belongs to the 4HPPD family.</text>
</comment>
<dbReference type="STRING" id="590646.G3B2C0"/>
<evidence type="ECO:0000256" key="12">
    <source>
        <dbReference type="ARBA" id="ARBA00022737"/>
    </source>
</evidence>
<keyword evidence="25" id="KW-0670">Pyruvate</keyword>
<keyword evidence="26" id="KW-1185">Reference proteome</keyword>
<keyword evidence="16" id="KW-0560">Oxidoreductase</keyword>
<organism evidence="26">
    <name type="scientific">Candida tenuis (strain ATCC 10573 / BCRC 21748 / CBS 615 / JCM 9827 / NBRC 10315 / NRRL Y-1498 / VKM Y-70)</name>
    <name type="common">Yeast</name>
    <name type="synonym">Yamadazyma tenuis</name>
    <dbReference type="NCBI Taxonomy" id="590646"/>
    <lineage>
        <taxon>Eukaryota</taxon>
        <taxon>Fungi</taxon>
        <taxon>Dikarya</taxon>
        <taxon>Ascomycota</taxon>
        <taxon>Saccharomycotina</taxon>
        <taxon>Pichiomycetes</taxon>
        <taxon>Debaryomycetaceae</taxon>
        <taxon>Yamadazyma</taxon>
    </lineage>
</organism>
<evidence type="ECO:0000256" key="16">
    <source>
        <dbReference type="ARBA" id="ARBA00023002"/>
    </source>
</evidence>
<dbReference type="eggNOG" id="KOG0638">
    <property type="taxonomic scope" value="Eukaryota"/>
</dbReference>
<keyword evidence="18" id="KW-0333">Golgi apparatus</keyword>
<dbReference type="GO" id="GO:0006572">
    <property type="term" value="P:L-tyrosine catabolic process"/>
    <property type="evidence" value="ECO:0007669"/>
    <property type="project" value="UniProtKB-KW"/>
</dbReference>
<dbReference type="RefSeq" id="XP_006685445.1">
    <property type="nucleotide sequence ID" value="XM_006685382.1"/>
</dbReference>
<keyword evidence="13" id="KW-0256">Endoplasmic reticulum</keyword>
<dbReference type="PANTHER" id="PTHR11959">
    <property type="entry name" value="4-HYDROXYPHENYLPYRUVATE DIOXYGENASE"/>
    <property type="match status" value="1"/>
</dbReference>
<name>G3B2C0_CANTC</name>
<dbReference type="InterPro" id="IPR041736">
    <property type="entry name" value="4OHPhenylPyrv_dOase_N"/>
</dbReference>
<dbReference type="KEGG" id="cten:18248776"/>
<keyword evidence="17" id="KW-0408">Iron</keyword>
<dbReference type="GO" id="GO:0042802">
    <property type="term" value="F:identical protein binding"/>
    <property type="evidence" value="ECO:0007669"/>
    <property type="project" value="UniProtKB-ARBA"/>
</dbReference>
<dbReference type="InterPro" id="IPR005956">
    <property type="entry name" value="4OHPhenylPyrv_dOase"/>
</dbReference>